<dbReference type="PANTHER" id="PTHR31609:SF1">
    <property type="entry name" value="CARBOHYDRATE DEACETYLASE"/>
    <property type="match status" value="1"/>
</dbReference>
<comment type="similarity">
    <text evidence="6">Belongs to the YdjC deacetylase family.</text>
</comment>
<dbReference type="InterPro" id="IPR006879">
    <property type="entry name" value="YdjC-like"/>
</dbReference>
<protein>
    <recommendedName>
        <fullName evidence="6">Carbohydrate deacetylase</fullName>
        <ecNumber evidence="6">3.5.1.-</ecNumber>
    </recommendedName>
</protein>
<dbReference type="GO" id="GO:0046872">
    <property type="term" value="F:metal ion binding"/>
    <property type="evidence" value="ECO:0007669"/>
    <property type="project" value="UniProtKB-KW"/>
</dbReference>
<dbReference type="InterPro" id="IPR022948">
    <property type="entry name" value="COD_ChbG_bac"/>
</dbReference>
<dbReference type="GO" id="GO:0016811">
    <property type="term" value="F:hydrolase activity, acting on carbon-nitrogen (but not peptide) bonds, in linear amides"/>
    <property type="evidence" value="ECO:0007669"/>
    <property type="project" value="UniProtKB-UniRule"/>
</dbReference>
<evidence type="ECO:0000313" key="7">
    <source>
        <dbReference type="EMBL" id="KLV02249.1"/>
    </source>
</evidence>
<comment type="cofactor">
    <cofactor evidence="1 6">
        <name>Mg(2+)</name>
        <dbReference type="ChEBI" id="CHEBI:18420"/>
    </cofactor>
</comment>
<name>A0A0J1GS59_9GAMM</name>
<accession>A0A0J1GS59</accession>
<evidence type="ECO:0000256" key="3">
    <source>
        <dbReference type="ARBA" id="ARBA00022801"/>
    </source>
</evidence>
<dbReference type="PANTHER" id="PTHR31609">
    <property type="entry name" value="YDJC DEACETYLASE FAMILY MEMBER"/>
    <property type="match status" value="1"/>
</dbReference>
<evidence type="ECO:0000313" key="8">
    <source>
        <dbReference type="Proteomes" id="UP000036097"/>
    </source>
</evidence>
<comment type="function">
    <text evidence="6">Probably catalyzes the deacetylation of acetylated carbohydrates an important step in the degradation of oligosaccharides.</text>
</comment>
<keyword evidence="3 6" id="KW-0378">Hydrolase</keyword>
<dbReference type="CDD" id="cd10803">
    <property type="entry name" value="YdjC_EF3048_like"/>
    <property type="match status" value="1"/>
</dbReference>
<reference evidence="7 8" key="1">
    <citation type="submission" date="2015-05" db="EMBL/GenBank/DDBJ databases">
        <title>Photobacterium galathea sp. nov.</title>
        <authorList>
            <person name="Machado H."/>
            <person name="Gram L."/>
        </authorList>
    </citation>
    <scope>NUCLEOTIDE SEQUENCE [LARGE SCALE GENOMIC DNA]</scope>
    <source>
        <strain evidence="7 8">CGMCC 1.12159</strain>
    </source>
</reference>
<proteinExistence type="inferred from homology"/>
<dbReference type="EMBL" id="LDOT01000050">
    <property type="protein sequence ID" value="KLV02249.1"/>
    <property type="molecule type" value="Genomic_DNA"/>
</dbReference>
<dbReference type="OrthoDB" id="9774177at2"/>
<dbReference type="EC" id="3.5.1.-" evidence="6"/>
<dbReference type="AlphaFoldDB" id="A0A0J1GS59"/>
<dbReference type="STRING" id="1195763.ABT56_21855"/>
<comment type="caution">
    <text evidence="7">The sequence shown here is derived from an EMBL/GenBank/DDBJ whole genome shotgun (WGS) entry which is preliminary data.</text>
</comment>
<feature type="binding site" evidence="6">
    <location>
        <position position="59"/>
    </location>
    <ligand>
        <name>Mg(2+)</name>
        <dbReference type="ChEBI" id="CHEBI:18420"/>
    </ligand>
</feature>
<feature type="binding site" evidence="6">
    <location>
        <position position="122"/>
    </location>
    <ligand>
        <name>Mg(2+)</name>
        <dbReference type="ChEBI" id="CHEBI:18420"/>
    </ligand>
</feature>
<sequence>MHVIFNADDFGLTRGVNLGIVDACRYGVVRSTTLMVGMSAEEDAVLLASQTPELKVGLHVRLTAGRSLTSAESLVDAAGKFITKEEFWRTQEFDRQALEAEVVAQVERFLSLGIHLSHLDSHHHVHLHPAVLPVFQTIARDYGVPLRGAVPCLDRYRRGRYAFDDGFYSGGVSLENVLAIVDKHKEDCDVLEIMTHPAFIDAPLLAASAYDCARATELAVLTAPELKAQLALRGVTIADYSILSDW</sequence>
<evidence type="ECO:0000256" key="1">
    <source>
        <dbReference type="ARBA" id="ARBA00001946"/>
    </source>
</evidence>
<dbReference type="SUPFAM" id="SSF88713">
    <property type="entry name" value="Glycoside hydrolase/deacetylase"/>
    <property type="match status" value="1"/>
</dbReference>
<keyword evidence="8" id="KW-1185">Reference proteome</keyword>
<evidence type="ECO:0000256" key="2">
    <source>
        <dbReference type="ARBA" id="ARBA00022723"/>
    </source>
</evidence>
<dbReference type="NCBIfam" id="NF002559">
    <property type="entry name" value="PRK02134.1"/>
    <property type="match status" value="1"/>
</dbReference>
<dbReference type="InterPro" id="IPR011330">
    <property type="entry name" value="Glyco_hydro/deAcase_b/a-brl"/>
</dbReference>
<dbReference type="Proteomes" id="UP000036097">
    <property type="component" value="Unassembled WGS sequence"/>
</dbReference>
<dbReference type="PATRIC" id="fig|1195763.3.peg.4687"/>
<dbReference type="HAMAP" id="MF_01246">
    <property type="entry name" value="COD"/>
    <property type="match status" value="1"/>
</dbReference>
<keyword evidence="2 6" id="KW-0479">Metal-binding</keyword>
<evidence type="ECO:0000256" key="6">
    <source>
        <dbReference type="HAMAP-Rule" id="MF_01246"/>
    </source>
</evidence>
<dbReference type="GO" id="GO:0000272">
    <property type="term" value="P:polysaccharide catabolic process"/>
    <property type="evidence" value="ECO:0007669"/>
    <property type="project" value="InterPro"/>
</dbReference>
<gene>
    <name evidence="7" type="ORF">ABT56_21855</name>
</gene>
<dbReference type="GO" id="GO:0019213">
    <property type="term" value="F:deacetylase activity"/>
    <property type="evidence" value="ECO:0007669"/>
    <property type="project" value="TreeGrafter"/>
</dbReference>
<evidence type="ECO:0000256" key="5">
    <source>
        <dbReference type="ARBA" id="ARBA00023277"/>
    </source>
</evidence>
<evidence type="ECO:0000256" key="4">
    <source>
        <dbReference type="ARBA" id="ARBA00022842"/>
    </source>
</evidence>
<dbReference type="RefSeq" id="WP_047881039.1">
    <property type="nucleotide sequence ID" value="NZ_LDOT01000050.1"/>
</dbReference>
<comment type="subunit">
    <text evidence="6">Homodimer.</text>
</comment>
<dbReference type="Gene3D" id="3.20.20.370">
    <property type="entry name" value="Glycoside hydrolase/deacetylase"/>
    <property type="match status" value="1"/>
</dbReference>
<keyword evidence="5 6" id="KW-0119">Carbohydrate metabolism</keyword>
<organism evidence="7 8">
    <name type="scientific">Photobacterium aquae</name>
    <dbReference type="NCBI Taxonomy" id="1195763"/>
    <lineage>
        <taxon>Bacteria</taxon>
        <taxon>Pseudomonadati</taxon>
        <taxon>Pseudomonadota</taxon>
        <taxon>Gammaproteobacteria</taxon>
        <taxon>Vibrionales</taxon>
        <taxon>Vibrionaceae</taxon>
        <taxon>Photobacterium</taxon>
    </lineage>
</organism>
<dbReference type="Pfam" id="PF04794">
    <property type="entry name" value="YdjC"/>
    <property type="match status" value="1"/>
</dbReference>
<keyword evidence="4 6" id="KW-0460">Magnesium</keyword>